<evidence type="ECO:0000256" key="3">
    <source>
        <dbReference type="ARBA" id="ARBA00012973"/>
    </source>
</evidence>
<keyword evidence="12" id="KW-0012">Acyltransferase</keyword>
<keyword evidence="9" id="KW-0100">Branched-chain amino acid biosynthesis</keyword>
<dbReference type="InterPro" id="IPR036230">
    <property type="entry name" value="LeuA_allosteric_dom_sf"/>
</dbReference>
<keyword evidence="13" id="KW-1185">Reference proteome</keyword>
<keyword evidence="5" id="KW-0432">Leucine biosynthesis</keyword>
<evidence type="ECO:0000259" key="11">
    <source>
        <dbReference type="PROSITE" id="PS50991"/>
    </source>
</evidence>
<dbReference type="InterPro" id="IPR054691">
    <property type="entry name" value="LeuA/HCS_post-cat"/>
</dbReference>
<dbReference type="InterPro" id="IPR000891">
    <property type="entry name" value="PYR_CT"/>
</dbReference>
<proteinExistence type="inferred from homology"/>
<comment type="similarity">
    <text evidence="2">Belongs to the alpha-IPM synthase/homocitrate synthase family. LeuA type 1 subfamily.</text>
</comment>
<dbReference type="PROSITE" id="PS50991">
    <property type="entry name" value="PYR_CT"/>
    <property type="match status" value="1"/>
</dbReference>
<evidence type="ECO:0000313" key="13">
    <source>
        <dbReference type="Proteomes" id="UP000759298"/>
    </source>
</evidence>
<name>A0ABS7PBQ8_9SPHN</name>
<dbReference type="CDD" id="cd07940">
    <property type="entry name" value="DRE_TIM_IPMS"/>
    <property type="match status" value="1"/>
</dbReference>
<dbReference type="Pfam" id="PF00682">
    <property type="entry name" value="HMGL-like"/>
    <property type="match status" value="1"/>
</dbReference>
<organism evidence="12 13">
    <name type="scientific">Alteriqipengyuania abyssalis</name>
    <dbReference type="NCBI Taxonomy" id="2860200"/>
    <lineage>
        <taxon>Bacteria</taxon>
        <taxon>Pseudomonadati</taxon>
        <taxon>Pseudomonadota</taxon>
        <taxon>Alphaproteobacteria</taxon>
        <taxon>Sphingomonadales</taxon>
        <taxon>Erythrobacteraceae</taxon>
        <taxon>Alteriqipengyuania</taxon>
    </lineage>
</organism>
<gene>
    <name evidence="12" type="ORF">KYN89_05070</name>
</gene>
<dbReference type="PANTHER" id="PTHR10277">
    <property type="entry name" value="HOMOCITRATE SYNTHASE-RELATED"/>
    <property type="match status" value="1"/>
</dbReference>
<feature type="domain" description="Pyruvate carboxyltransferase" evidence="11">
    <location>
        <begin position="12"/>
        <end position="278"/>
    </location>
</feature>
<dbReference type="PANTHER" id="PTHR10277:SF9">
    <property type="entry name" value="2-ISOPROPYLMALATE SYNTHASE 1, CHLOROPLASTIC-RELATED"/>
    <property type="match status" value="1"/>
</dbReference>
<dbReference type="EC" id="2.3.3.13" evidence="3"/>
<dbReference type="GO" id="GO:0003852">
    <property type="term" value="F:2-isopropylmalate synthase activity"/>
    <property type="evidence" value="ECO:0007669"/>
    <property type="project" value="UniProtKB-EC"/>
</dbReference>
<keyword evidence="7 10" id="KW-0808">Transferase</keyword>
<evidence type="ECO:0000313" key="12">
    <source>
        <dbReference type="EMBL" id="MBY8336411.1"/>
    </source>
</evidence>
<dbReference type="PROSITE" id="PS00815">
    <property type="entry name" value="AIPM_HOMOCIT_SYNTH_1"/>
    <property type="match status" value="1"/>
</dbReference>
<dbReference type="Gene3D" id="1.10.238.260">
    <property type="match status" value="1"/>
</dbReference>
<keyword evidence="8" id="KW-0464">Manganese</keyword>
<evidence type="ECO:0000256" key="5">
    <source>
        <dbReference type="ARBA" id="ARBA00022430"/>
    </source>
</evidence>
<dbReference type="SUPFAM" id="SSF51569">
    <property type="entry name" value="Aldolase"/>
    <property type="match status" value="1"/>
</dbReference>
<dbReference type="PROSITE" id="PS00816">
    <property type="entry name" value="AIPM_HOMOCIT_SYNTH_2"/>
    <property type="match status" value="1"/>
</dbReference>
<dbReference type="InterPro" id="IPR013785">
    <property type="entry name" value="Aldolase_TIM"/>
</dbReference>
<dbReference type="InterPro" id="IPR013709">
    <property type="entry name" value="2-isopropylmalate_synth_dimer"/>
</dbReference>
<evidence type="ECO:0000256" key="8">
    <source>
        <dbReference type="ARBA" id="ARBA00023211"/>
    </source>
</evidence>
<evidence type="ECO:0000256" key="1">
    <source>
        <dbReference type="ARBA" id="ARBA00004689"/>
    </source>
</evidence>
<dbReference type="EMBL" id="JAHWXP010000002">
    <property type="protein sequence ID" value="MBY8336411.1"/>
    <property type="molecule type" value="Genomic_DNA"/>
</dbReference>
<dbReference type="SMART" id="SM00917">
    <property type="entry name" value="LeuA_dimer"/>
    <property type="match status" value="1"/>
</dbReference>
<evidence type="ECO:0000256" key="4">
    <source>
        <dbReference type="ARBA" id="ARBA00018198"/>
    </source>
</evidence>
<dbReference type="RefSeq" id="WP_222824120.1">
    <property type="nucleotide sequence ID" value="NZ_JAHWXP010000002.1"/>
</dbReference>
<dbReference type="Pfam" id="PF22617">
    <property type="entry name" value="HCS_D2"/>
    <property type="match status" value="1"/>
</dbReference>
<evidence type="ECO:0000256" key="6">
    <source>
        <dbReference type="ARBA" id="ARBA00022605"/>
    </source>
</evidence>
<protein>
    <recommendedName>
        <fullName evidence="4">2-isopropylmalate synthase</fullName>
        <ecNumber evidence="3">2.3.3.13</ecNumber>
    </recommendedName>
</protein>
<accession>A0ABS7PBQ8</accession>
<dbReference type="Gene3D" id="3.20.20.70">
    <property type="entry name" value="Aldolase class I"/>
    <property type="match status" value="1"/>
</dbReference>
<reference evidence="12 13" key="1">
    <citation type="submission" date="2021-07" db="EMBL/GenBank/DDBJ databases">
        <title>Alteriqipengyuania abyssalis NZ-12B nov, sp.nov isolated from deep sea sponge in pacific ocean.</title>
        <authorList>
            <person name="Tareen S."/>
            <person name="Wink J."/>
        </authorList>
    </citation>
    <scope>NUCLEOTIDE SEQUENCE [LARGE SCALE GENOMIC DNA]</scope>
    <source>
        <strain evidence="12 13">NZ-12B</strain>
    </source>
</reference>
<dbReference type="InterPro" id="IPR002034">
    <property type="entry name" value="AIPM/Hcit_synth_CS"/>
</dbReference>
<evidence type="ECO:0000256" key="10">
    <source>
        <dbReference type="RuleBase" id="RU003523"/>
    </source>
</evidence>
<dbReference type="InterPro" id="IPR050073">
    <property type="entry name" value="2-IPM_HCS-like"/>
</dbReference>
<comment type="caution">
    <text evidence="12">The sequence shown here is derived from an EMBL/GenBank/DDBJ whole genome shotgun (WGS) entry which is preliminary data.</text>
</comment>
<evidence type="ECO:0000256" key="2">
    <source>
        <dbReference type="ARBA" id="ARBA00009396"/>
    </source>
</evidence>
<comment type="pathway">
    <text evidence="1">Amino-acid biosynthesis; L-leucine biosynthesis; L-leucine from 3-methyl-2-oxobutanoate: step 1/4.</text>
</comment>
<dbReference type="SUPFAM" id="SSF110921">
    <property type="entry name" value="2-isopropylmalate synthase LeuA, allosteric (dimerisation) domain"/>
    <property type="match status" value="1"/>
</dbReference>
<dbReference type="Proteomes" id="UP000759298">
    <property type="component" value="Unassembled WGS sequence"/>
</dbReference>
<dbReference type="Pfam" id="PF08502">
    <property type="entry name" value="LeuA_dimer"/>
    <property type="match status" value="1"/>
</dbReference>
<dbReference type="NCBIfam" id="NF002086">
    <property type="entry name" value="PRK00915.1-3"/>
    <property type="match status" value="1"/>
</dbReference>
<evidence type="ECO:0000256" key="7">
    <source>
        <dbReference type="ARBA" id="ARBA00022679"/>
    </source>
</evidence>
<keyword evidence="6" id="KW-0028">Amino-acid biosynthesis</keyword>
<dbReference type="Gene3D" id="3.30.160.270">
    <property type="match status" value="1"/>
</dbReference>
<evidence type="ECO:0000256" key="9">
    <source>
        <dbReference type="ARBA" id="ARBA00023304"/>
    </source>
</evidence>
<sequence length="521" mass="56077">MSHTDEAQPRQIAIFDTSLRDGEQAPGFSMNTAQKLKLAHALRKLKVDVMEVGFAAASPGDAEAIHAIASEIGYLPDAPMLCSLSRAMEGDIVAAERALGPAKRSRLHLFFGTSDLHLAAKHRMEKPEALATIERAIRMAKGRFTEIEFSAEDALRTDPAFLKEALECAAAAGADVLNVPDTVGYTSPEEIYALFADLTANVARPDHVVFSTHNHNDLGMAVANSLAAVRGGAGQVECTINGIGERAGNCALEEVVMALKTRPDHYRATSGVETREIFAVSRLLGEVTGNAPPRNKAIVGRNAFAHEAGIHQHGVLADRRTYEIMSPEDIGLPSNALVLGKHSGKHALRARLEALGQGELGDNRFEKLYADFKRLADTRREVTDNDLCDLLAEDGRGHAWELVRVEMRTGTKANDRPTAKVTLDHRTRGRLTTIGHGTGPFEALTDAFCVAAEVKHGTLESVDAHQLSREMEIEVGLLVDGVAISGRSQHTDVVIAAAEALLAAFNNHERLSHAANFADAA</sequence>